<comment type="caution">
    <text evidence="14">The sequence shown here is derived from an EMBL/GenBank/DDBJ whole genome shotgun (WGS) entry which is preliminary data.</text>
</comment>
<feature type="region of interest" description="Disordered" evidence="11">
    <location>
        <begin position="1"/>
        <end position="100"/>
    </location>
</feature>
<dbReference type="InterPro" id="IPR013087">
    <property type="entry name" value="Znf_C2H2_type"/>
</dbReference>
<dbReference type="Pfam" id="PF17776">
    <property type="entry name" value="NLRC4_HD2"/>
    <property type="match status" value="1"/>
</dbReference>
<keyword evidence="6" id="KW-0547">Nucleotide-binding</keyword>
<dbReference type="GO" id="GO:0005524">
    <property type="term" value="F:ATP binding"/>
    <property type="evidence" value="ECO:0007669"/>
    <property type="project" value="UniProtKB-KW"/>
</dbReference>
<evidence type="ECO:0000313" key="14">
    <source>
        <dbReference type="EMBL" id="KAL2086375.1"/>
    </source>
</evidence>
<dbReference type="PROSITE" id="PS00518">
    <property type="entry name" value="ZF_RING_1"/>
    <property type="match status" value="1"/>
</dbReference>
<evidence type="ECO:0000256" key="9">
    <source>
        <dbReference type="ARBA" id="ARBA00022840"/>
    </source>
</evidence>
<dbReference type="Pfam" id="PF17779">
    <property type="entry name" value="WHD_NOD2"/>
    <property type="match status" value="1"/>
</dbReference>
<dbReference type="Proteomes" id="UP001591681">
    <property type="component" value="Unassembled WGS sequence"/>
</dbReference>
<dbReference type="InterPro" id="IPR041075">
    <property type="entry name" value="NOD1/2_WH"/>
</dbReference>
<keyword evidence="5" id="KW-0677">Repeat</keyword>
<comment type="subcellular location">
    <subcellularLocation>
        <location evidence="1">Cytoplasm</location>
    </subcellularLocation>
</comment>
<dbReference type="SUPFAM" id="SSF52047">
    <property type="entry name" value="RNI-like"/>
    <property type="match status" value="1"/>
</dbReference>
<dbReference type="InterPro" id="IPR041267">
    <property type="entry name" value="NLRP_HD2"/>
</dbReference>
<dbReference type="AlphaFoldDB" id="A0ABD1JGU9"/>
<dbReference type="InterPro" id="IPR032675">
    <property type="entry name" value="LRR_dom_sf"/>
</dbReference>
<dbReference type="PANTHER" id="PTHR24106">
    <property type="entry name" value="NACHT, LRR AND CARD DOMAINS-CONTAINING"/>
    <property type="match status" value="1"/>
</dbReference>
<dbReference type="Pfam" id="PF13516">
    <property type="entry name" value="LRR_6"/>
    <property type="match status" value="2"/>
</dbReference>
<keyword evidence="7 10" id="KW-0863">Zinc-finger</keyword>
<feature type="domain" description="RING-type" evidence="12">
    <location>
        <begin position="216"/>
        <end position="259"/>
    </location>
</feature>
<sequence>MSVPETEEDASTAAKMNPPEQSADEIHKKALISLKMTDVARRGPKKRSYIGELHPEKMNDPETETSTAAKIPPEKSADKPLTSTLPTPFKRPKSPDLSDPMAGASLEYLDLLSAERSKSLDLSDPMVYRSGYSHSPFSAKRPKSPDLSDPMAGASGYFHSMFSAESFSGSAQPLPLLYRSGYSPSLFSAKRKSMMSPKMRTSHYYTGHATYDESICRICHQYQRDPVHTPCRHVFCRQCILTHLEKQSETGVYSCPKCRRKFSTRPVLHPHQGQLYQRVKAGDPFQSVVMNHKASVKRRIEQFSKGITETGSHTSHSVYIIKDDAVQSYKTPEFTINCNVLFEGMRPFWMEKMNVRTVITQGASGYGKTNSVHKFILDWADGNANKDVDFVFTLPFWKLNLVKDLSCSLHKLLLNFHPELHTLADVKQLDDAKIVVIFDGLDESQLALDFQNNQMLCDISETSSVDTVVTNMIKGNLLPFAKVWITSDPSTASQIPSHFINRVTEIALFSDSELENCVRESLNDVTQESSILQQIKMSKGLHAMSYIPAFCSIAVSLAKNMLVQDKSSMIQTCTELYSHYFLGQITTDAEAKSSSVQCEAEDKKTSREVLLKFAELAWRHLRKNNLIFSEQDLKDCHIDVSDTESFCGLCTEITEENSEFFQETVYYFTHVTIHEFLAALCVFEACITKNMDILKDFFEDESEIHAEDISLDILLKSTVTKVLNRQCRYQHFLRFLIGMSLESSQTLLQSLLTGICSSSATTANTLKYIKVQGKWADVSLERRIDLLHCQIEMQDPCVMEDIESLLTSQRSFSSSHWMELAKLLKMSGQVVDEFRLQDNLGSSLHHPVLSIFVGCSRKVRLHNCHLSGESCRGMASVLQQPNCPLRELDMSGNPLFGYGVELLCRGLRSPNCKLEVLRLSNCGLSWESCGYMASVLQQPNCPLRELDMSGNALFDYGVELLCPGLRSPNCKLEVLRLYGCNLKAKSCFTLDSVLGSEHSCLRELDVSSNYLDDSGEKLLADRLKEPECKLETLKTKPFLYAESPPTYLGPSPVALNLTKTFLYAESLPDSLGPSPVALNLPHSSASWSELMADVPNIQPEGSDCQTYHKADLARCAYLYFFSIGLFVCVQQWRKLHIFSLQTTCLHSFARCQ</sequence>
<dbReference type="Gene3D" id="3.30.40.10">
    <property type="entry name" value="Zinc/RING finger domain, C3HC4 (zinc finger)"/>
    <property type="match status" value="1"/>
</dbReference>
<evidence type="ECO:0000256" key="5">
    <source>
        <dbReference type="ARBA" id="ARBA00022737"/>
    </source>
</evidence>
<evidence type="ECO:0000256" key="7">
    <source>
        <dbReference type="ARBA" id="ARBA00022771"/>
    </source>
</evidence>
<evidence type="ECO:0000256" key="2">
    <source>
        <dbReference type="ARBA" id="ARBA00022490"/>
    </source>
</evidence>
<dbReference type="Gene3D" id="3.40.50.300">
    <property type="entry name" value="P-loop containing nucleotide triphosphate hydrolases"/>
    <property type="match status" value="1"/>
</dbReference>
<keyword evidence="2" id="KW-0963">Cytoplasm</keyword>
<evidence type="ECO:0000256" key="3">
    <source>
        <dbReference type="ARBA" id="ARBA00022614"/>
    </source>
</evidence>
<dbReference type="PROSITE" id="PS50089">
    <property type="entry name" value="ZF_RING_2"/>
    <property type="match status" value="1"/>
</dbReference>
<evidence type="ECO:0000256" key="11">
    <source>
        <dbReference type="SAM" id="MobiDB-lite"/>
    </source>
</evidence>
<dbReference type="Gene3D" id="3.80.10.10">
    <property type="entry name" value="Ribonuclease Inhibitor"/>
    <property type="match status" value="1"/>
</dbReference>
<dbReference type="Pfam" id="PF05729">
    <property type="entry name" value="NACHT"/>
    <property type="match status" value="1"/>
</dbReference>
<dbReference type="InterPro" id="IPR017907">
    <property type="entry name" value="Znf_RING_CS"/>
</dbReference>
<dbReference type="InterPro" id="IPR001611">
    <property type="entry name" value="Leu-rich_rpt"/>
</dbReference>
<dbReference type="Pfam" id="PF15227">
    <property type="entry name" value="zf-C3HC4_4"/>
    <property type="match status" value="1"/>
</dbReference>
<dbReference type="GO" id="GO:0008270">
    <property type="term" value="F:zinc ion binding"/>
    <property type="evidence" value="ECO:0007669"/>
    <property type="project" value="UniProtKB-KW"/>
</dbReference>
<dbReference type="PROSITE" id="PS50157">
    <property type="entry name" value="ZINC_FINGER_C2H2_2"/>
    <property type="match status" value="1"/>
</dbReference>
<evidence type="ECO:0000256" key="1">
    <source>
        <dbReference type="ARBA" id="ARBA00004496"/>
    </source>
</evidence>
<keyword evidence="15" id="KW-1185">Reference proteome</keyword>
<organism evidence="14 15">
    <name type="scientific">Coilia grayii</name>
    <name type="common">Gray's grenadier anchovy</name>
    <dbReference type="NCBI Taxonomy" id="363190"/>
    <lineage>
        <taxon>Eukaryota</taxon>
        <taxon>Metazoa</taxon>
        <taxon>Chordata</taxon>
        <taxon>Craniata</taxon>
        <taxon>Vertebrata</taxon>
        <taxon>Euteleostomi</taxon>
        <taxon>Actinopterygii</taxon>
        <taxon>Neopterygii</taxon>
        <taxon>Teleostei</taxon>
        <taxon>Clupei</taxon>
        <taxon>Clupeiformes</taxon>
        <taxon>Clupeoidei</taxon>
        <taxon>Engraulidae</taxon>
        <taxon>Coilinae</taxon>
        <taxon>Coilia</taxon>
    </lineage>
</organism>
<evidence type="ECO:0000256" key="10">
    <source>
        <dbReference type="PROSITE-ProRule" id="PRU00042"/>
    </source>
</evidence>
<feature type="compositionally biased region" description="Acidic residues" evidence="11">
    <location>
        <begin position="1"/>
        <end position="10"/>
    </location>
</feature>
<evidence type="ECO:0000259" key="12">
    <source>
        <dbReference type="PROSITE" id="PS50089"/>
    </source>
</evidence>
<keyword evidence="8" id="KW-0862">Zinc</keyword>
<feature type="domain" description="C2H2-type" evidence="13">
    <location>
        <begin position="253"/>
        <end position="281"/>
    </location>
</feature>
<dbReference type="InterPro" id="IPR027417">
    <property type="entry name" value="P-loop_NTPase"/>
</dbReference>
<gene>
    <name evidence="14" type="ORF">ACEWY4_017434</name>
</gene>
<dbReference type="EMBL" id="JBHFQA010000015">
    <property type="protein sequence ID" value="KAL2086375.1"/>
    <property type="molecule type" value="Genomic_DNA"/>
</dbReference>
<keyword evidence="9" id="KW-0067">ATP-binding</keyword>
<keyword evidence="4" id="KW-0479">Metal-binding</keyword>
<dbReference type="InterPro" id="IPR051261">
    <property type="entry name" value="NLR"/>
</dbReference>
<evidence type="ECO:0000256" key="4">
    <source>
        <dbReference type="ARBA" id="ARBA00022723"/>
    </source>
</evidence>
<dbReference type="InterPro" id="IPR007111">
    <property type="entry name" value="NACHT_NTPase"/>
</dbReference>
<evidence type="ECO:0000313" key="15">
    <source>
        <dbReference type="Proteomes" id="UP001591681"/>
    </source>
</evidence>
<evidence type="ECO:0000256" key="6">
    <source>
        <dbReference type="ARBA" id="ARBA00022741"/>
    </source>
</evidence>
<dbReference type="SUPFAM" id="SSF57850">
    <property type="entry name" value="RING/U-box"/>
    <property type="match status" value="1"/>
</dbReference>
<name>A0ABD1JGU9_9TELE</name>
<evidence type="ECO:0000256" key="8">
    <source>
        <dbReference type="ARBA" id="ARBA00022833"/>
    </source>
</evidence>
<protein>
    <submittedName>
        <fullName evidence="14">Uncharacterized protein</fullName>
    </submittedName>
</protein>
<keyword evidence="3" id="KW-0433">Leucine-rich repeat</keyword>
<dbReference type="InterPro" id="IPR013083">
    <property type="entry name" value="Znf_RING/FYVE/PHD"/>
</dbReference>
<dbReference type="GO" id="GO:0005737">
    <property type="term" value="C:cytoplasm"/>
    <property type="evidence" value="ECO:0007669"/>
    <property type="project" value="UniProtKB-SubCell"/>
</dbReference>
<evidence type="ECO:0000259" key="13">
    <source>
        <dbReference type="PROSITE" id="PS50157"/>
    </source>
</evidence>
<reference evidence="14 15" key="1">
    <citation type="submission" date="2024-09" db="EMBL/GenBank/DDBJ databases">
        <title>A chromosome-level genome assembly of Gray's grenadier anchovy, Coilia grayii.</title>
        <authorList>
            <person name="Fu Z."/>
        </authorList>
    </citation>
    <scope>NUCLEOTIDE SEQUENCE [LARGE SCALE GENOMIC DNA]</scope>
    <source>
        <strain evidence="14">G4</strain>
        <tissue evidence="14">Muscle</tissue>
    </source>
</reference>
<dbReference type="InterPro" id="IPR001841">
    <property type="entry name" value="Znf_RING"/>
</dbReference>
<accession>A0ABD1JGU9</accession>
<dbReference type="SMART" id="SM00184">
    <property type="entry name" value="RING"/>
    <property type="match status" value="1"/>
</dbReference>
<dbReference type="SMART" id="SM00368">
    <property type="entry name" value="LRR_RI"/>
    <property type="match status" value="5"/>
</dbReference>
<proteinExistence type="predicted"/>